<reference evidence="1" key="1">
    <citation type="submission" date="2020-11" db="EMBL/GenBank/DDBJ databases">
        <title>Adaptations for nitrogen fixation in a non-lichenized fungal sporocarp promotes dispersal by wood-feeding termites.</title>
        <authorList>
            <consortium name="DOE Joint Genome Institute"/>
            <person name="Koch R.A."/>
            <person name="Yoon G."/>
            <person name="Arayal U."/>
            <person name="Lail K."/>
            <person name="Amirebrahimi M."/>
            <person name="Labutti K."/>
            <person name="Lipzen A."/>
            <person name="Riley R."/>
            <person name="Barry K."/>
            <person name="Henrissat B."/>
            <person name="Grigoriev I.V."/>
            <person name="Herr J.R."/>
            <person name="Aime M.C."/>
        </authorList>
    </citation>
    <scope>NUCLEOTIDE SEQUENCE</scope>
    <source>
        <strain evidence="1">MCA 3950</strain>
    </source>
</reference>
<dbReference type="GeneID" id="66103163"/>
<dbReference type="OrthoDB" id="2824581at2759"/>
<sequence length="172" mass="19648">MILSHLALRIRPVLQRRFASSSSSPGTHKLCTLRVDNIPRNYDVTRILNSIKANPVEKIIVENKCLIIRFLSYQMAMRCVEENDGVDDMSLRLIGAMSDRSAFLVAAVGYGISRTCTVENIPPGIRKGNLKTLITQDKPMEHWHYDKGNFRAEMRFMDLYHAWLVCHLSPLC</sequence>
<dbReference type="EMBL" id="MU250525">
    <property type="protein sequence ID" value="KAG7451527.1"/>
    <property type="molecule type" value="Genomic_DNA"/>
</dbReference>
<protein>
    <submittedName>
        <fullName evidence="1">Uncharacterized protein</fullName>
    </submittedName>
</protein>
<name>A0A9P7W3K2_9AGAR</name>
<proteinExistence type="predicted"/>
<dbReference type="Proteomes" id="UP000812287">
    <property type="component" value="Unassembled WGS sequence"/>
</dbReference>
<evidence type="ECO:0000313" key="2">
    <source>
        <dbReference type="Proteomes" id="UP000812287"/>
    </source>
</evidence>
<organism evidence="1 2">
    <name type="scientific">Guyanagaster necrorhizus</name>
    <dbReference type="NCBI Taxonomy" id="856835"/>
    <lineage>
        <taxon>Eukaryota</taxon>
        <taxon>Fungi</taxon>
        <taxon>Dikarya</taxon>
        <taxon>Basidiomycota</taxon>
        <taxon>Agaricomycotina</taxon>
        <taxon>Agaricomycetes</taxon>
        <taxon>Agaricomycetidae</taxon>
        <taxon>Agaricales</taxon>
        <taxon>Marasmiineae</taxon>
        <taxon>Physalacriaceae</taxon>
        <taxon>Guyanagaster</taxon>
    </lineage>
</organism>
<accession>A0A9P7W3K2</accession>
<dbReference type="RefSeq" id="XP_043045027.1">
    <property type="nucleotide sequence ID" value="XM_043180867.1"/>
</dbReference>
<evidence type="ECO:0000313" key="1">
    <source>
        <dbReference type="EMBL" id="KAG7451527.1"/>
    </source>
</evidence>
<comment type="caution">
    <text evidence="1">The sequence shown here is derived from an EMBL/GenBank/DDBJ whole genome shotgun (WGS) entry which is preliminary data.</text>
</comment>
<dbReference type="AlphaFoldDB" id="A0A9P7W3K2"/>
<keyword evidence="2" id="KW-1185">Reference proteome</keyword>
<gene>
    <name evidence="1" type="ORF">BT62DRAFT_430873</name>
</gene>